<dbReference type="SMART" id="SM00983">
    <property type="entry name" value="TPK_B1_binding"/>
    <property type="match status" value="1"/>
</dbReference>
<proteinExistence type="predicted"/>
<evidence type="ECO:0000259" key="6">
    <source>
        <dbReference type="SMART" id="SM00983"/>
    </source>
</evidence>
<dbReference type="GO" id="GO:0030975">
    <property type="term" value="F:thiamine binding"/>
    <property type="evidence" value="ECO:0007669"/>
    <property type="project" value="InterPro"/>
</dbReference>
<dbReference type="GO" id="GO:0016301">
    <property type="term" value="F:kinase activity"/>
    <property type="evidence" value="ECO:0007669"/>
    <property type="project" value="UniProtKB-KW"/>
</dbReference>
<dbReference type="Pfam" id="PF04265">
    <property type="entry name" value="TPK_B1_binding"/>
    <property type="match status" value="1"/>
</dbReference>
<reference evidence="8" key="1">
    <citation type="submission" date="2018-08" db="EMBL/GenBank/DDBJ databases">
        <authorList>
            <person name="Im W.T."/>
        </authorList>
    </citation>
    <scope>NUCLEOTIDE SEQUENCE [LARGE SCALE GENOMIC DNA]</scope>
    <source>
        <strain evidence="8">LA-28</strain>
    </source>
</reference>
<keyword evidence="4" id="KW-0067">ATP-binding</keyword>
<dbReference type="InterPro" id="IPR053149">
    <property type="entry name" value="TPK"/>
</dbReference>
<dbReference type="AlphaFoldDB" id="A0A371XFI4"/>
<dbReference type="EC" id="2.7.6.2" evidence="5"/>
<protein>
    <recommendedName>
        <fullName evidence="5">Thiamine diphosphokinase</fullName>
        <ecNumber evidence="5">2.7.6.2</ecNumber>
    </recommendedName>
</protein>
<dbReference type="PANTHER" id="PTHR41299">
    <property type="entry name" value="THIAMINE PYROPHOSPHOKINASE"/>
    <property type="match status" value="1"/>
</dbReference>
<dbReference type="InterPro" id="IPR007373">
    <property type="entry name" value="Thiamin_PyroPKinase_B1-bd"/>
</dbReference>
<dbReference type="InterPro" id="IPR006282">
    <property type="entry name" value="Thi_PPkinase"/>
</dbReference>
<evidence type="ECO:0000256" key="1">
    <source>
        <dbReference type="ARBA" id="ARBA00022679"/>
    </source>
</evidence>
<dbReference type="GO" id="GO:0009229">
    <property type="term" value="P:thiamine diphosphate biosynthetic process"/>
    <property type="evidence" value="ECO:0007669"/>
    <property type="project" value="InterPro"/>
</dbReference>
<evidence type="ECO:0000256" key="4">
    <source>
        <dbReference type="ARBA" id="ARBA00022840"/>
    </source>
</evidence>
<dbReference type="PANTHER" id="PTHR41299:SF1">
    <property type="entry name" value="THIAMINE PYROPHOSPHOKINASE"/>
    <property type="match status" value="1"/>
</dbReference>
<name>A0A371XFI4_9HYPH</name>
<gene>
    <name evidence="7" type="ORF">DY251_09050</name>
</gene>
<dbReference type="EMBL" id="QURN01000006">
    <property type="protein sequence ID" value="RFC67981.1"/>
    <property type="molecule type" value="Genomic_DNA"/>
</dbReference>
<dbReference type="GO" id="GO:0004788">
    <property type="term" value="F:thiamine diphosphokinase activity"/>
    <property type="evidence" value="ECO:0007669"/>
    <property type="project" value="UniProtKB-UniRule"/>
</dbReference>
<dbReference type="Pfam" id="PF04263">
    <property type="entry name" value="TPK_catalytic"/>
    <property type="match status" value="1"/>
</dbReference>
<keyword evidence="3 7" id="KW-0418">Kinase</keyword>
<keyword evidence="2" id="KW-0547">Nucleotide-binding</keyword>
<dbReference type="InterPro" id="IPR007371">
    <property type="entry name" value="TPK_catalytic"/>
</dbReference>
<evidence type="ECO:0000256" key="5">
    <source>
        <dbReference type="NCBIfam" id="TIGR01378"/>
    </source>
</evidence>
<dbReference type="CDD" id="cd07995">
    <property type="entry name" value="TPK"/>
    <property type="match status" value="1"/>
</dbReference>
<evidence type="ECO:0000313" key="8">
    <source>
        <dbReference type="Proteomes" id="UP000262379"/>
    </source>
</evidence>
<dbReference type="SUPFAM" id="SSF63999">
    <property type="entry name" value="Thiamin pyrophosphokinase, catalytic domain"/>
    <property type="match status" value="1"/>
</dbReference>
<evidence type="ECO:0000256" key="3">
    <source>
        <dbReference type="ARBA" id="ARBA00022777"/>
    </source>
</evidence>
<evidence type="ECO:0000256" key="2">
    <source>
        <dbReference type="ARBA" id="ARBA00022741"/>
    </source>
</evidence>
<dbReference type="Proteomes" id="UP000262379">
    <property type="component" value="Unassembled WGS sequence"/>
</dbReference>
<dbReference type="InterPro" id="IPR036759">
    <property type="entry name" value="TPK_catalytic_sf"/>
</dbReference>
<organism evidence="7 8">
    <name type="scientific">Mesorhizobium denitrificans</name>
    <dbReference type="NCBI Taxonomy" id="2294114"/>
    <lineage>
        <taxon>Bacteria</taxon>
        <taxon>Pseudomonadati</taxon>
        <taxon>Pseudomonadota</taxon>
        <taxon>Alphaproteobacteria</taxon>
        <taxon>Hyphomicrobiales</taxon>
        <taxon>Phyllobacteriaceae</taxon>
        <taxon>Mesorhizobium</taxon>
    </lineage>
</organism>
<dbReference type="RefSeq" id="WP_116623817.1">
    <property type="nucleotide sequence ID" value="NZ_QURN01000006.1"/>
</dbReference>
<sequence>MSRFTILLGGDLTPTPRLAAQVTGTRVIAADAGIRHAQMLGLVPELWVGDFDSVPSRLEGGLSNVERRTFPKEKDQTDGELAVTEALSRGATSLLIAGAFGGPRFDHSFLHVTLAIRLAEQGIDVMLTSGAQEGTPLSPAMQSFDYDDATVFSVLGLTQLDGLSVEGARWPLKAVQVPFGSSWTVSNEVRGALRASLSKGRAMLLAHPYPAEGF</sequence>
<dbReference type="NCBIfam" id="TIGR01378">
    <property type="entry name" value="thi_PPkinase"/>
    <property type="match status" value="1"/>
</dbReference>
<evidence type="ECO:0000313" key="7">
    <source>
        <dbReference type="EMBL" id="RFC67981.1"/>
    </source>
</evidence>
<dbReference type="Gene3D" id="3.40.50.10240">
    <property type="entry name" value="Thiamin pyrophosphokinase, catalytic domain"/>
    <property type="match status" value="1"/>
</dbReference>
<dbReference type="GO" id="GO:0006772">
    <property type="term" value="P:thiamine metabolic process"/>
    <property type="evidence" value="ECO:0007669"/>
    <property type="project" value="UniProtKB-UniRule"/>
</dbReference>
<feature type="domain" description="Thiamin pyrophosphokinase thiamin-binding" evidence="6">
    <location>
        <begin position="134"/>
        <end position="203"/>
    </location>
</feature>
<comment type="caution">
    <text evidence="7">The sequence shown here is derived from an EMBL/GenBank/DDBJ whole genome shotgun (WGS) entry which is preliminary data.</text>
</comment>
<dbReference type="GO" id="GO:0005524">
    <property type="term" value="F:ATP binding"/>
    <property type="evidence" value="ECO:0007669"/>
    <property type="project" value="UniProtKB-KW"/>
</dbReference>
<keyword evidence="1 7" id="KW-0808">Transferase</keyword>
<keyword evidence="8" id="KW-1185">Reference proteome</keyword>
<accession>A0A371XFI4</accession>